<keyword evidence="2" id="KW-1185">Reference proteome</keyword>
<proteinExistence type="predicted"/>
<evidence type="ECO:0000313" key="2">
    <source>
        <dbReference type="Proteomes" id="UP000504638"/>
    </source>
</evidence>
<sequence>MATEQCLHTAMLAFKFSMSSRSARTVGLRSIQSLWRVALFPITVSSLESHSPTYWINQSITLKITAGLVNIFRSSSHTVAKCAFSRSASIVALTTLTHTMNNIVSSRSSLTCESIRSVPRRLEWRSRNTLETMPSNNHLRPQPSYICKAIHILEH</sequence>
<gene>
    <name evidence="1 3" type="ORF">P152DRAFT_95346</name>
</gene>
<accession>A0A6G1FXE2</accession>
<reference evidence="3" key="2">
    <citation type="submission" date="2020-04" db="EMBL/GenBank/DDBJ databases">
        <authorList>
            <consortium name="NCBI Genome Project"/>
        </authorList>
    </citation>
    <scope>NUCLEOTIDE SEQUENCE</scope>
    <source>
        <strain evidence="3">CBS 781.70</strain>
    </source>
</reference>
<dbReference type="RefSeq" id="XP_033531967.1">
    <property type="nucleotide sequence ID" value="XM_033683376.1"/>
</dbReference>
<protein>
    <submittedName>
        <fullName evidence="1 3">Uncharacterized protein</fullName>
    </submittedName>
</protein>
<dbReference type="EMBL" id="ML975166">
    <property type="protein sequence ID" value="KAF1810336.1"/>
    <property type="molecule type" value="Genomic_DNA"/>
</dbReference>
<dbReference type="GeneID" id="54423946"/>
<reference evidence="1 3" key="1">
    <citation type="submission" date="2020-01" db="EMBL/GenBank/DDBJ databases">
        <authorList>
            <consortium name="DOE Joint Genome Institute"/>
            <person name="Haridas S."/>
            <person name="Albert R."/>
            <person name="Binder M."/>
            <person name="Bloem J."/>
            <person name="Labutti K."/>
            <person name="Salamov A."/>
            <person name="Andreopoulos B."/>
            <person name="Baker S.E."/>
            <person name="Barry K."/>
            <person name="Bills G."/>
            <person name="Bluhm B.H."/>
            <person name="Cannon C."/>
            <person name="Castanera R."/>
            <person name="Culley D.E."/>
            <person name="Daum C."/>
            <person name="Ezra D."/>
            <person name="Gonzalez J.B."/>
            <person name="Henrissat B."/>
            <person name="Kuo A."/>
            <person name="Liang C."/>
            <person name="Lipzen A."/>
            <person name="Lutzoni F."/>
            <person name="Magnuson J."/>
            <person name="Mondo S."/>
            <person name="Nolan M."/>
            <person name="Ohm R."/>
            <person name="Pangilinan J."/>
            <person name="Park H.-J."/>
            <person name="Ramirez L."/>
            <person name="Alfaro M."/>
            <person name="Sun H."/>
            <person name="Tritt A."/>
            <person name="Yoshinaga Y."/>
            <person name="Zwiers L.-H."/>
            <person name="Turgeon B.G."/>
            <person name="Goodwin S.B."/>
            <person name="Spatafora J.W."/>
            <person name="Crous P.W."/>
            <person name="Grigoriev I.V."/>
        </authorList>
    </citation>
    <scope>NUCLEOTIDE SEQUENCE</scope>
    <source>
        <strain evidence="1 3">CBS 781.70</strain>
    </source>
</reference>
<dbReference type="Proteomes" id="UP000504638">
    <property type="component" value="Unplaced"/>
</dbReference>
<reference evidence="3" key="3">
    <citation type="submission" date="2025-04" db="UniProtKB">
        <authorList>
            <consortium name="RefSeq"/>
        </authorList>
    </citation>
    <scope>IDENTIFICATION</scope>
    <source>
        <strain evidence="3">CBS 781.70</strain>
    </source>
</reference>
<evidence type="ECO:0000313" key="1">
    <source>
        <dbReference type="EMBL" id="KAF1810336.1"/>
    </source>
</evidence>
<evidence type="ECO:0000313" key="3">
    <source>
        <dbReference type="RefSeq" id="XP_033531967.1"/>
    </source>
</evidence>
<organism evidence="1">
    <name type="scientific">Eremomyces bilateralis CBS 781.70</name>
    <dbReference type="NCBI Taxonomy" id="1392243"/>
    <lineage>
        <taxon>Eukaryota</taxon>
        <taxon>Fungi</taxon>
        <taxon>Dikarya</taxon>
        <taxon>Ascomycota</taxon>
        <taxon>Pezizomycotina</taxon>
        <taxon>Dothideomycetes</taxon>
        <taxon>Dothideomycetes incertae sedis</taxon>
        <taxon>Eremomycetales</taxon>
        <taxon>Eremomycetaceae</taxon>
        <taxon>Eremomyces</taxon>
    </lineage>
</organism>
<dbReference type="AlphaFoldDB" id="A0A6G1FXE2"/>
<name>A0A6G1FXE2_9PEZI</name>